<reference evidence="4 5" key="1">
    <citation type="journal article" date="2024" name="Nat. Commun.">
        <title>Phylogenomics reveals the evolutionary origins of lichenization in chlorophyte algae.</title>
        <authorList>
            <person name="Puginier C."/>
            <person name="Libourel C."/>
            <person name="Otte J."/>
            <person name="Skaloud P."/>
            <person name="Haon M."/>
            <person name="Grisel S."/>
            <person name="Petersen M."/>
            <person name="Berrin J.G."/>
            <person name="Delaux P.M."/>
            <person name="Dal Grande F."/>
            <person name="Keller J."/>
        </authorList>
    </citation>
    <scope>NUCLEOTIDE SEQUENCE [LARGE SCALE GENOMIC DNA]</scope>
    <source>
        <strain evidence="4 5">SAG 216-7</strain>
    </source>
</reference>
<organism evidence="4 5">
    <name type="scientific">Coccomyxa subellipsoidea</name>
    <dbReference type="NCBI Taxonomy" id="248742"/>
    <lineage>
        <taxon>Eukaryota</taxon>
        <taxon>Viridiplantae</taxon>
        <taxon>Chlorophyta</taxon>
        <taxon>core chlorophytes</taxon>
        <taxon>Trebouxiophyceae</taxon>
        <taxon>Trebouxiophyceae incertae sedis</taxon>
        <taxon>Coccomyxaceae</taxon>
        <taxon>Coccomyxa</taxon>
    </lineage>
</organism>
<name>A0ABR2YBG5_9CHLO</name>
<dbReference type="InterPro" id="IPR008271">
    <property type="entry name" value="Ser/Thr_kinase_AS"/>
</dbReference>
<dbReference type="SMART" id="SM00220">
    <property type="entry name" value="S_TKc"/>
    <property type="match status" value="1"/>
</dbReference>
<gene>
    <name evidence="4" type="ORF">WJX75_007725</name>
</gene>
<dbReference type="PROSITE" id="PS00108">
    <property type="entry name" value="PROTEIN_KINASE_ST"/>
    <property type="match status" value="1"/>
</dbReference>
<feature type="region of interest" description="Disordered" evidence="2">
    <location>
        <begin position="1"/>
        <end position="23"/>
    </location>
</feature>
<dbReference type="InterPro" id="IPR011009">
    <property type="entry name" value="Kinase-like_dom_sf"/>
</dbReference>
<dbReference type="EMBL" id="JALJOT010000018">
    <property type="protein sequence ID" value="KAK9901349.1"/>
    <property type="molecule type" value="Genomic_DNA"/>
</dbReference>
<dbReference type="PANTHER" id="PTHR48014">
    <property type="entry name" value="SERINE/THREONINE-PROTEIN KINASE FRAY2"/>
    <property type="match status" value="1"/>
</dbReference>
<dbReference type="InterPro" id="IPR000719">
    <property type="entry name" value="Prot_kinase_dom"/>
</dbReference>
<evidence type="ECO:0000256" key="1">
    <source>
        <dbReference type="ARBA" id="ARBA00008874"/>
    </source>
</evidence>
<feature type="domain" description="Protein kinase" evidence="3">
    <location>
        <begin position="47"/>
        <end position="405"/>
    </location>
</feature>
<accession>A0ABR2YBG5</accession>
<evidence type="ECO:0000313" key="5">
    <source>
        <dbReference type="Proteomes" id="UP001491310"/>
    </source>
</evidence>
<dbReference type="Proteomes" id="UP001491310">
    <property type="component" value="Unassembled WGS sequence"/>
</dbReference>
<sequence length="742" mass="81207">MDPSKPRPKPGPTKSSSRLRSSKSHADLTALQRAWSKNSFPCAADQYELVKEIGKGACGTVWLAKCLQPDEEVALKILEADDLKCPLEHIMRETQIMHEMRHPNVMPLYCSFVHKEQLWMVMPYVAGGSLFGIISGNYPQGLEEEVVATVALDVLRGLEYMHSHSMIHRDVKAANVLVNTDGRVVLSDFGVTANMLEPRTSTPKAASSTLTLREISSVKDLSQLAGKELESAPAQPHTDAGVAESSPQPDVSPFAGFDSPGIGLAIGGAARSSEEEGSGGGQFRSAWACQKYLARNTFTGTPCFMAPEVMAATDDCQQSSGYNMAADMWSFGIFLEELALGRAPYAHMKLESVILTTLHEDAPTLGNQKTKRKFSEELQDIVKLCLQKDPSQRPTCSQLLKHRFFKKAEDSGYLVKYLLNGNNGTPFKDMLRTVTRTLRSTGSSPKELKTLNVYATATLSGDVANALALLKRMTLPALRKQKSGLLIPAKELACCHGVAFTVMHKRKVGYGANFVTGNGFVVARAQKAKARRKTFMHWADDTFRPGLSLLDAGLPRKDSEEEKKAEKDLWTAPSYFNITLCGVGDDFEHEEVEAIILLMDQAAVEVFRTGEGVLENPRMHDSASSVTGHPHHAMKAYAIEEDTVFDMPLTGGRVCLNAAANARVFGNTAAQPSKILSGAVRSPHEFQVLYKLLSSLSADQEVQPGSSEPVRSKPGAGALCRMEERGSTMLYRMPIWLYDDDE</sequence>
<dbReference type="PANTHER" id="PTHR48014:SF21">
    <property type="entry name" value="SERINE_THREONINE-PROTEIN KINASE FRAY2"/>
    <property type="match status" value="1"/>
</dbReference>
<comment type="caution">
    <text evidence="4">The sequence shown here is derived from an EMBL/GenBank/DDBJ whole genome shotgun (WGS) entry which is preliminary data.</text>
</comment>
<dbReference type="PROSITE" id="PS50011">
    <property type="entry name" value="PROTEIN_KINASE_DOM"/>
    <property type="match status" value="1"/>
</dbReference>
<proteinExistence type="inferred from homology"/>
<dbReference type="SUPFAM" id="SSF56112">
    <property type="entry name" value="Protein kinase-like (PK-like)"/>
    <property type="match status" value="1"/>
</dbReference>
<evidence type="ECO:0000259" key="3">
    <source>
        <dbReference type="PROSITE" id="PS50011"/>
    </source>
</evidence>
<protein>
    <recommendedName>
        <fullName evidence="3">Protein kinase domain-containing protein</fullName>
    </recommendedName>
</protein>
<dbReference type="InterPro" id="IPR047173">
    <property type="entry name" value="STRAD_A/B-like"/>
</dbReference>
<feature type="region of interest" description="Disordered" evidence="2">
    <location>
        <begin position="229"/>
        <end position="254"/>
    </location>
</feature>
<comment type="similarity">
    <text evidence="1">Belongs to the protein kinase superfamily. STE Ser/Thr protein kinase family. STE20 subfamily.</text>
</comment>
<dbReference type="Gene3D" id="1.10.510.10">
    <property type="entry name" value="Transferase(Phosphotransferase) domain 1"/>
    <property type="match status" value="2"/>
</dbReference>
<dbReference type="Pfam" id="PF00069">
    <property type="entry name" value="Pkinase"/>
    <property type="match status" value="2"/>
</dbReference>
<evidence type="ECO:0000313" key="4">
    <source>
        <dbReference type="EMBL" id="KAK9901349.1"/>
    </source>
</evidence>
<keyword evidence="5" id="KW-1185">Reference proteome</keyword>
<evidence type="ECO:0000256" key="2">
    <source>
        <dbReference type="SAM" id="MobiDB-lite"/>
    </source>
</evidence>